<protein>
    <submittedName>
        <fullName evidence="4">Ribosomal protein S18 acetylase RimI-like enzyme</fullName>
    </submittedName>
</protein>
<reference evidence="4 5" key="1">
    <citation type="submission" date="2020-07" db="EMBL/GenBank/DDBJ databases">
        <title>Sequencing the genomes of 1000 actinobacteria strains.</title>
        <authorList>
            <person name="Klenk H.-P."/>
        </authorList>
    </citation>
    <scope>NUCLEOTIDE SEQUENCE [LARGE SCALE GENOMIC DNA]</scope>
    <source>
        <strain evidence="4 5">DSM 21349</strain>
    </source>
</reference>
<dbReference type="SUPFAM" id="SSF55729">
    <property type="entry name" value="Acyl-CoA N-acyltransferases (Nat)"/>
    <property type="match status" value="1"/>
</dbReference>
<sequence length="319" mass="34413">MVPLLLDASLASEFSVGAVTDVDEAFALVEAELTAVFGFCPATREDVRSYLELPATTRSDQLVVRDRSGRLVQWCYALRDSGATMFFARVRTHPDLPGRVGDLLAGAGYDALLGWARDEAVGEGEVVVQSMMAQGDRAAERRLQAAGFSHERTLWEMVAPVAAVPDGLREHEGVIVTAAADPARVHRLLDDAFAGEWGYEPMGYADWMAFHEALPGHAPDLWVLAEVDGVAASAMILSRRNAEQGGLHVLELATSPAYRRRGLASVLLRHAHHVAAGEGSTTLTLMVDGNNPHDAPALYRRAGFEVRTASDVCTRTIVA</sequence>
<dbReference type="InterPro" id="IPR016181">
    <property type="entry name" value="Acyl_CoA_acyltransferase"/>
</dbReference>
<keyword evidence="5" id="KW-1185">Reference proteome</keyword>
<evidence type="ECO:0000313" key="5">
    <source>
        <dbReference type="Proteomes" id="UP000580910"/>
    </source>
</evidence>
<dbReference type="RefSeq" id="WP_182541748.1">
    <property type="nucleotide sequence ID" value="NZ_JACGXA010000003.1"/>
</dbReference>
<dbReference type="Gene3D" id="3.40.630.30">
    <property type="match status" value="1"/>
</dbReference>
<evidence type="ECO:0000256" key="1">
    <source>
        <dbReference type="ARBA" id="ARBA00022679"/>
    </source>
</evidence>
<gene>
    <name evidence="4" type="ORF">FB382_004067</name>
</gene>
<name>A0A7W3PBQ9_9ACTN</name>
<feature type="domain" description="N-acetyltransferase" evidence="3">
    <location>
        <begin position="173"/>
        <end position="319"/>
    </location>
</feature>
<keyword evidence="1" id="KW-0808">Transferase</keyword>
<dbReference type="AlphaFoldDB" id="A0A7W3PBQ9"/>
<proteinExistence type="predicted"/>
<keyword evidence="4" id="KW-0687">Ribonucleoprotein</keyword>
<keyword evidence="2" id="KW-0012">Acyltransferase</keyword>
<dbReference type="PANTHER" id="PTHR43420:SF47">
    <property type="entry name" value="N-ACETYLTRANSFERASE DOMAIN-CONTAINING PROTEIN"/>
    <property type="match status" value="1"/>
</dbReference>
<dbReference type="InterPro" id="IPR050680">
    <property type="entry name" value="YpeA/RimI_acetyltransf"/>
</dbReference>
<evidence type="ECO:0000256" key="2">
    <source>
        <dbReference type="ARBA" id="ARBA00023315"/>
    </source>
</evidence>
<dbReference type="EMBL" id="JACGXA010000003">
    <property type="protein sequence ID" value="MBA8805722.1"/>
    <property type="molecule type" value="Genomic_DNA"/>
</dbReference>
<evidence type="ECO:0000313" key="4">
    <source>
        <dbReference type="EMBL" id="MBA8805722.1"/>
    </source>
</evidence>
<dbReference type="Pfam" id="PF00583">
    <property type="entry name" value="Acetyltransf_1"/>
    <property type="match status" value="1"/>
</dbReference>
<comment type="caution">
    <text evidence="4">The sequence shown here is derived from an EMBL/GenBank/DDBJ whole genome shotgun (WGS) entry which is preliminary data.</text>
</comment>
<dbReference type="GO" id="GO:0016747">
    <property type="term" value="F:acyltransferase activity, transferring groups other than amino-acyl groups"/>
    <property type="evidence" value="ECO:0007669"/>
    <property type="project" value="InterPro"/>
</dbReference>
<keyword evidence="4" id="KW-0689">Ribosomal protein</keyword>
<dbReference type="InterPro" id="IPR000182">
    <property type="entry name" value="GNAT_dom"/>
</dbReference>
<evidence type="ECO:0000259" key="3">
    <source>
        <dbReference type="PROSITE" id="PS51186"/>
    </source>
</evidence>
<organism evidence="4 5">
    <name type="scientific">Nocardioides ginsengisegetis</name>
    <dbReference type="NCBI Taxonomy" id="661491"/>
    <lineage>
        <taxon>Bacteria</taxon>
        <taxon>Bacillati</taxon>
        <taxon>Actinomycetota</taxon>
        <taxon>Actinomycetes</taxon>
        <taxon>Propionibacteriales</taxon>
        <taxon>Nocardioidaceae</taxon>
        <taxon>Nocardioides</taxon>
    </lineage>
</organism>
<dbReference type="GO" id="GO:0005840">
    <property type="term" value="C:ribosome"/>
    <property type="evidence" value="ECO:0007669"/>
    <property type="project" value="UniProtKB-KW"/>
</dbReference>
<dbReference type="PROSITE" id="PS51186">
    <property type="entry name" value="GNAT"/>
    <property type="match status" value="1"/>
</dbReference>
<dbReference type="PANTHER" id="PTHR43420">
    <property type="entry name" value="ACETYLTRANSFERASE"/>
    <property type="match status" value="1"/>
</dbReference>
<dbReference type="Proteomes" id="UP000580910">
    <property type="component" value="Unassembled WGS sequence"/>
</dbReference>
<dbReference type="CDD" id="cd04301">
    <property type="entry name" value="NAT_SF"/>
    <property type="match status" value="1"/>
</dbReference>
<accession>A0A7W3PBQ9</accession>